<dbReference type="KEGG" id="capn:CBG49_10965"/>
<organism evidence="1 2">
    <name type="scientific">Capnocytophaga endodontalis</name>
    <dbReference type="NCBI Taxonomy" id="2708117"/>
    <lineage>
        <taxon>Bacteria</taxon>
        <taxon>Pseudomonadati</taxon>
        <taxon>Bacteroidota</taxon>
        <taxon>Flavobacteriia</taxon>
        <taxon>Flavobacteriales</taxon>
        <taxon>Flavobacteriaceae</taxon>
        <taxon>Capnocytophaga</taxon>
    </lineage>
</organism>
<reference evidence="2" key="1">
    <citation type="submission" date="2017-06" db="EMBL/GenBank/DDBJ databases">
        <title>Complete genome sequence of Capnocytophaga sp. KCOM 1579 (=ChDC OS43) isolated from a human refractory periapical abscess lesion.</title>
        <authorList>
            <person name="Kook J.-K."/>
            <person name="Park S.-N."/>
            <person name="Lim Y.K."/>
            <person name="Roh H."/>
        </authorList>
    </citation>
    <scope>NUCLEOTIDE SEQUENCE [LARGE SCALE GENOMIC DNA]</scope>
    <source>
        <strain evidence="2">ChDC OS43</strain>
    </source>
</reference>
<dbReference type="Proteomes" id="UP000197007">
    <property type="component" value="Chromosome"/>
</dbReference>
<dbReference type="RefSeq" id="WP_088594499.1">
    <property type="nucleotide sequence ID" value="NZ_CP022022.1"/>
</dbReference>
<dbReference type="GO" id="GO:0016301">
    <property type="term" value="F:kinase activity"/>
    <property type="evidence" value="ECO:0007669"/>
    <property type="project" value="UniProtKB-KW"/>
</dbReference>
<name>A0A1Z4BQH3_9FLAO</name>
<gene>
    <name evidence="1" type="ORF">CBG49_10965</name>
</gene>
<dbReference type="EMBL" id="CP022022">
    <property type="protein sequence ID" value="ASF43551.1"/>
    <property type="molecule type" value="Genomic_DNA"/>
</dbReference>
<keyword evidence="1" id="KW-0418">Kinase</keyword>
<evidence type="ECO:0000313" key="1">
    <source>
        <dbReference type="EMBL" id="ASF43551.1"/>
    </source>
</evidence>
<sequence>MKTVASAVEQYIKSKPFLQTALSQGIINLTSLARVIRKDIQSETTTREVRNGAIVMALKRLSVDMEFRSTHRIVKILKNIGDIIVRSNLTDYTFLLSDTFMNNQAELLQKIRNNKDAFYAATRGVNETNLIVSSTMEGLVEDIFKKERLLHKFTNLGAISVKLPEENISVPGIYYFIFQRLAWEGVSMNEVISTANEFTIVIPEYHVDIAFKVIKDLKLL</sequence>
<keyword evidence="2" id="KW-1185">Reference proteome</keyword>
<accession>A0A1Z4BQH3</accession>
<proteinExistence type="predicted"/>
<protein>
    <submittedName>
        <fullName evidence="1">Aspartate kinase</fullName>
    </submittedName>
</protein>
<keyword evidence="1" id="KW-0808">Transferase</keyword>
<dbReference type="AlphaFoldDB" id="A0A1Z4BQH3"/>
<evidence type="ECO:0000313" key="2">
    <source>
        <dbReference type="Proteomes" id="UP000197007"/>
    </source>
</evidence>